<name>A0ABU5ATT0_9HYPH</name>
<protein>
    <submittedName>
        <fullName evidence="1">Uncharacterized protein</fullName>
    </submittedName>
</protein>
<comment type="caution">
    <text evidence="1">The sequence shown here is derived from an EMBL/GenBank/DDBJ whole genome shotgun (WGS) entry which is preliminary data.</text>
</comment>
<proteinExistence type="predicted"/>
<dbReference type="Proteomes" id="UP001276564">
    <property type="component" value="Unassembled WGS sequence"/>
</dbReference>
<evidence type="ECO:0000313" key="1">
    <source>
        <dbReference type="EMBL" id="MDX8540712.1"/>
    </source>
</evidence>
<gene>
    <name evidence="1" type="ORF">RFM23_24140</name>
</gene>
<sequence>MPKTSLRRSAPIVVRGLRLLDFEDMLDKIKASSRNSAEMNS</sequence>
<organism evidence="1 2">
    <name type="scientific">Mesorhizobium abyssinicae</name>
    <dbReference type="NCBI Taxonomy" id="1209958"/>
    <lineage>
        <taxon>Bacteria</taxon>
        <taxon>Pseudomonadati</taxon>
        <taxon>Pseudomonadota</taxon>
        <taxon>Alphaproteobacteria</taxon>
        <taxon>Hyphomicrobiales</taxon>
        <taxon>Phyllobacteriaceae</taxon>
        <taxon>Mesorhizobium</taxon>
    </lineage>
</organism>
<dbReference type="RefSeq" id="WP_320321546.1">
    <property type="nucleotide sequence ID" value="NZ_JAVIIP010000015.1"/>
</dbReference>
<reference evidence="1 2" key="1">
    <citation type="submission" date="2023-08" db="EMBL/GenBank/DDBJ databases">
        <title>Implementing the SeqCode for naming new Mesorhizobium species isolated from Vachellia karroo root nodules.</title>
        <authorList>
            <person name="Van Lill M."/>
        </authorList>
    </citation>
    <scope>NUCLEOTIDE SEQUENCE [LARGE SCALE GENOMIC DNA]</scope>
    <source>
        <strain evidence="1 2">VK4B</strain>
    </source>
</reference>
<evidence type="ECO:0000313" key="2">
    <source>
        <dbReference type="Proteomes" id="UP001276564"/>
    </source>
</evidence>
<keyword evidence="2" id="KW-1185">Reference proteome</keyword>
<accession>A0ABU5ATT0</accession>
<dbReference type="EMBL" id="JAVIIP010000015">
    <property type="protein sequence ID" value="MDX8540712.1"/>
    <property type="molecule type" value="Genomic_DNA"/>
</dbReference>